<evidence type="ECO:0000256" key="5">
    <source>
        <dbReference type="SAM" id="Phobius"/>
    </source>
</evidence>
<evidence type="ECO:0000313" key="7">
    <source>
        <dbReference type="Proteomes" id="UP000028013"/>
    </source>
</evidence>
<dbReference type="Proteomes" id="UP000028013">
    <property type="component" value="Unassembled WGS sequence"/>
</dbReference>
<evidence type="ECO:0000256" key="1">
    <source>
        <dbReference type="ARBA" id="ARBA00004141"/>
    </source>
</evidence>
<feature type="transmembrane region" description="Helical" evidence="5">
    <location>
        <begin position="102"/>
        <end position="120"/>
    </location>
</feature>
<gene>
    <name evidence="6" type="ORF">M094_4111</name>
</gene>
<keyword evidence="3 5" id="KW-1133">Transmembrane helix</keyword>
<organism evidence="6 7">
    <name type="scientific">Bacteroides uniformis str. 3978 T3 ii</name>
    <dbReference type="NCBI Taxonomy" id="1339349"/>
    <lineage>
        <taxon>Bacteria</taxon>
        <taxon>Pseudomonadati</taxon>
        <taxon>Bacteroidota</taxon>
        <taxon>Bacteroidia</taxon>
        <taxon>Bacteroidales</taxon>
        <taxon>Bacteroidaceae</taxon>
        <taxon>Bacteroides</taxon>
    </lineage>
</organism>
<accession>A0A078S510</accession>
<comment type="subcellular location">
    <subcellularLocation>
        <location evidence="1">Membrane</location>
        <topology evidence="1">Multi-pass membrane protein</topology>
    </subcellularLocation>
</comment>
<feature type="transmembrane region" description="Helical" evidence="5">
    <location>
        <begin position="61"/>
        <end position="81"/>
    </location>
</feature>
<evidence type="ECO:0000256" key="3">
    <source>
        <dbReference type="ARBA" id="ARBA00022989"/>
    </source>
</evidence>
<evidence type="ECO:0000256" key="4">
    <source>
        <dbReference type="ARBA" id="ARBA00023136"/>
    </source>
</evidence>
<name>A0A078S510_BACUN</name>
<proteinExistence type="predicted"/>
<reference evidence="6 7" key="1">
    <citation type="submission" date="2014-04" db="EMBL/GenBank/DDBJ databases">
        <authorList>
            <person name="Sears C."/>
            <person name="Carroll K."/>
            <person name="Sack B.R."/>
            <person name="Qadri F."/>
            <person name="Myers L.L."/>
            <person name="Chung G.-T."/>
            <person name="Escheverria P."/>
            <person name="Fraser C.M."/>
            <person name="Sadzewicz L."/>
            <person name="Shefchek K.A."/>
            <person name="Tallon L."/>
            <person name="Das S.P."/>
            <person name="Daugherty S."/>
            <person name="Mongodin E.F."/>
        </authorList>
    </citation>
    <scope>NUCLEOTIDE SEQUENCE [LARGE SCALE GENOMIC DNA]</scope>
    <source>
        <strain evidence="6 7">3978 T3 ii</strain>
    </source>
</reference>
<keyword evidence="2 5" id="KW-0812">Transmembrane</keyword>
<dbReference type="Pfam" id="PF05105">
    <property type="entry name" value="Phage_holin_4_1"/>
    <property type="match status" value="1"/>
</dbReference>
<sequence length="198" mass="22622">MVGFYLCDKKRDMIRFFTRFVATYGYDSPKEFFLSVAPSFKYNLQFPAISFSAVTAVVSEWIGITPFLAMAMLVAIVSEMWTGIRASKVQGIGFESFRFSRCIIKLCIWLTIIYITHSFYLESKAGAEESFVMLLATLFFSIVKVFVMTWFCVEHVTSILENLAVIDGKPKDTLIKQVGILWVTVTDKFRRKADETEG</sequence>
<feature type="transmembrane region" description="Helical" evidence="5">
    <location>
        <begin position="132"/>
        <end position="153"/>
    </location>
</feature>
<keyword evidence="4 5" id="KW-0472">Membrane</keyword>
<dbReference type="PATRIC" id="fig|1339349.3.peg.914"/>
<comment type="caution">
    <text evidence="6">The sequence shown here is derived from an EMBL/GenBank/DDBJ whole genome shotgun (WGS) entry which is preliminary data.</text>
</comment>
<dbReference type="EMBL" id="JNHN01000098">
    <property type="protein sequence ID" value="KDS56462.1"/>
    <property type="molecule type" value="Genomic_DNA"/>
</dbReference>
<dbReference type="GO" id="GO:0016020">
    <property type="term" value="C:membrane"/>
    <property type="evidence" value="ECO:0007669"/>
    <property type="project" value="UniProtKB-SubCell"/>
</dbReference>
<evidence type="ECO:0000313" key="6">
    <source>
        <dbReference type="EMBL" id="KDS56462.1"/>
    </source>
</evidence>
<dbReference type="InterPro" id="IPR006480">
    <property type="entry name" value="Phage_holin_4_1"/>
</dbReference>
<dbReference type="AlphaFoldDB" id="A0A078S510"/>
<protein>
    <submittedName>
        <fullName evidence="6">Holin family protein</fullName>
    </submittedName>
</protein>
<evidence type="ECO:0000256" key="2">
    <source>
        <dbReference type="ARBA" id="ARBA00022692"/>
    </source>
</evidence>